<dbReference type="InterPro" id="IPR036291">
    <property type="entry name" value="NAD(P)-bd_dom_sf"/>
</dbReference>
<gene>
    <name evidence="1" type="ORF">BOTBODRAFT_35549</name>
</gene>
<dbReference type="HOGENOM" id="CLU_1320690_0_0_1"/>
<dbReference type="AlphaFoldDB" id="A0A067M6R1"/>
<dbReference type="InterPro" id="IPR051783">
    <property type="entry name" value="NAD(P)-dependent_oxidoreduct"/>
</dbReference>
<keyword evidence="2" id="KW-1185">Reference proteome</keyword>
<dbReference type="Gene3D" id="3.40.50.720">
    <property type="entry name" value="NAD(P)-binding Rossmann-like Domain"/>
    <property type="match status" value="1"/>
</dbReference>
<evidence type="ECO:0008006" key="3">
    <source>
        <dbReference type="Google" id="ProtNLM"/>
    </source>
</evidence>
<sequence>MTSVLLIGPGHIGGSFLTVLKEEYPDANIKVLVRSDADVDTLRKAGFTPVKGTLEDGDKIADLSASVDVVINAADADDLPLTKAILRGLKAKHDAGRGTGSLIHTSGAMMFGDDETNGRRNPDAKVWTDSEEDIRALTPSMFHAPVDIPCYLESRRRGIRLHVHHLALWRLRPLLWSPHKATIVPQVFRRWLHPAQRGVLCRRRNQHL</sequence>
<dbReference type="OrthoDB" id="2130169at2759"/>
<proteinExistence type="predicted"/>
<dbReference type="InParanoid" id="A0A067M6R1"/>
<name>A0A067M6R1_BOTB1</name>
<protein>
    <recommendedName>
        <fullName evidence="3">NAD(P)-binding domain-containing protein</fullName>
    </recommendedName>
</protein>
<evidence type="ECO:0000313" key="2">
    <source>
        <dbReference type="Proteomes" id="UP000027195"/>
    </source>
</evidence>
<dbReference type="SUPFAM" id="SSF51735">
    <property type="entry name" value="NAD(P)-binding Rossmann-fold domains"/>
    <property type="match status" value="1"/>
</dbReference>
<dbReference type="EMBL" id="KL198060">
    <property type="protein sequence ID" value="KDQ11249.1"/>
    <property type="molecule type" value="Genomic_DNA"/>
</dbReference>
<evidence type="ECO:0000313" key="1">
    <source>
        <dbReference type="EMBL" id="KDQ11249.1"/>
    </source>
</evidence>
<dbReference type="STRING" id="930990.A0A067M6R1"/>
<dbReference type="Proteomes" id="UP000027195">
    <property type="component" value="Unassembled WGS sequence"/>
</dbReference>
<accession>A0A067M6R1</accession>
<dbReference type="GO" id="GO:0004029">
    <property type="term" value="F:aldehyde dehydrogenase (NAD+) activity"/>
    <property type="evidence" value="ECO:0007669"/>
    <property type="project" value="TreeGrafter"/>
</dbReference>
<reference evidence="2" key="1">
    <citation type="journal article" date="2014" name="Proc. Natl. Acad. Sci. U.S.A.">
        <title>Extensive sampling of basidiomycete genomes demonstrates inadequacy of the white-rot/brown-rot paradigm for wood decay fungi.</title>
        <authorList>
            <person name="Riley R."/>
            <person name="Salamov A.A."/>
            <person name="Brown D.W."/>
            <person name="Nagy L.G."/>
            <person name="Floudas D."/>
            <person name="Held B.W."/>
            <person name="Levasseur A."/>
            <person name="Lombard V."/>
            <person name="Morin E."/>
            <person name="Otillar R."/>
            <person name="Lindquist E.A."/>
            <person name="Sun H."/>
            <person name="LaButti K.M."/>
            <person name="Schmutz J."/>
            <person name="Jabbour D."/>
            <person name="Luo H."/>
            <person name="Baker S.E."/>
            <person name="Pisabarro A.G."/>
            <person name="Walton J.D."/>
            <person name="Blanchette R.A."/>
            <person name="Henrissat B."/>
            <person name="Martin F."/>
            <person name="Cullen D."/>
            <person name="Hibbett D.S."/>
            <person name="Grigoriev I.V."/>
        </authorList>
    </citation>
    <scope>NUCLEOTIDE SEQUENCE [LARGE SCALE GENOMIC DNA]</scope>
    <source>
        <strain evidence="2">FD-172 SS1</strain>
    </source>
</reference>
<dbReference type="PANTHER" id="PTHR48079">
    <property type="entry name" value="PROTEIN YEEZ"/>
    <property type="match status" value="1"/>
</dbReference>
<dbReference type="GO" id="GO:0005737">
    <property type="term" value="C:cytoplasm"/>
    <property type="evidence" value="ECO:0007669"/>
    <property type="project" value="TreeGrafter"/>
</dbReference>
<dbReference type="PANTHER" id="PTHR48079:SF6">
    <property type="entry name" value="NAD(P)-BINDING DOMAIN-CONTAINING PROTEIN-RELATED"/>
    <property type="match status" value="1"/>
</dbReference>
<organism evidence="1 2">
    <name type="scientific">Botryobasidium botryosum (strain FD-172 SS1)</name>
    <dbReference type="NCBI Taxonomy" id="930990"/>
    <lineage>
        <taxon>Eukaryota</taxon>
        <taxon>Fungi</taxon>
        <taxon>Dikarya</taxon>
        <taxon>Basidiomycota</taxon>
        <taxon>Agaricomycotina</taxon>
        <taxon>Agaricomycetes</taxon>
        <taxon>Cantharellales</taxon>
        <taxon>Botryobasidiaceae</taxon>
        <taxon>Botryobasidium</taxon>
    </lineage>
</organism>